<evidence type="ECO:0000313" key="2">
    <source>
        <dbReference type="Proteomes" id="UP000789901"/>
    </source>
</evidence>
<comment type="caution">
    <text evidence="1">The sequence shown here is derived from an EMBL/GenBank/DDBJ whole genome shotgun (WGS) entry which is preliminary data.</text>
</comment>
<accession>A0ABN7UUW7</accession>
<protein>
    <submittedName>
        <fullName evidence="1">38330_t:CDS:1</fullName>
    </submittedName>
</protein>
<keyword evidence="2" id="KW-1185">Reference proteome</keyword>
<proteinExistence type="predicted"/>
<organism evidence="1 2">
    <name type="scientific">Gigaspora margarita</name>
    <dbReference type="NCBI Taxonomy" id="4874"/>
    <lineage>
        <taxon>Eukaryota</taxon>
        <taxon>Fungi</taxon>
        <taxon>Fungi incertae sedis</taxon>
        <taxon>Mucoromycota</taxon>
        <taxon>Glomeromycotina</taxon>
        <taxon>Glomeromycetes</taxon>
        <taxon>Diversisporales</taxon>
        <taxon>Gigasporaceae</taxon>
        <taxon>Gigaspora</taxon>
    </lineage>
</organism>
<dbReference type="EMBL" id="CAJVQB010005789">
    <property type="protein sequence ID" value="CAG8669968.1"/>
    <property type="molecule type" value="Genomic_DNA"/>
</dbReference>
<reference evidence="1 2" key="1">
    <citation type="submission" date="2021-06" db="EMBL/GenBank/DDBJ databases">
        <authorList>
            <person name="Kallberg Y."/>
            <person name="Tangrot J."/>
            <person name="Rosling A."/>
        </authorList>
    </citation>
    <scope>NUCLEOTIDE SEQUENCE [LARGE SCALE GENOMIC DNA]</scope>
    <source>
        <strain evidence="1 2">120-4 pot B 10/14</strain>
    </source>
</reference>
<sequence>MSITSYKNESSYQIYFRPSKQQKQNALFTLINAVNLPEVQDFLINIFNNFIKNDLINYCCLNFKNDHNYNTINGSNHNDYDTIYDSDYSTIHDSDHGTIHDSDYSTIYDSDYDTIHDYNTAKDSLNSNRNVSKEIQIQIMQLSL</sequence>
<dbReference type="Proteomes" id="UP000789901">
    <property type="component" value="Unassembled WGS sequence"/>
</dbReference>
<gene>
    <name evidence="1" type="ORF">GMARGA_LOCUS10363</name>
</gene>
<evidence type="ECO:0000313" key="1">
    <source>
        <dbReference type="EMBL" id="CAG8669968.1"/>
    </source>
</evidence>
<name>A0ABN7UUW7_GIGMA</name>